<dbReference type="Pfam" id="PF01850">
    <property type="entry name" value="PIN"/>
    <property type="match status" value="1"/>
</dbReference>
<evidence type="ECO:0000313" key="2">
    <source>
        <dbReference type="EMBL" id="MBE6512662.1"/>
    </source>
</evidence>
<dbReference type="Gene3D" id="3.40.50.1010">
    <property type="entry name" value="5'-nuclease"/>
    <property type="match status" value="1"/>
</dbReference>
<protein>
    <submittedName>
        <fullName evidence="2">Type II toxin-antitoxin system VapC family toxin</fullName>
    </submittedName>
</protein>
<dbReference type="EMBL" id="SUTG01000025">
    <property type="protein sequence ID" value="MBE6512662.1"/>
    <property type="molecule type" value="Genomic_DNA"/>
</dbReference>
<dbReference type="InterPro" id="IPR039018">
    <property type="entry name" value="VapC20-like"/>
</dbReference>
<organism evidence="2 3">
    <name type="scientific">Methanobrevibacter olleyae</name>
    <dbReference type="NCBI Taxonomy" id="294671"/>
    <lineage>
        <taxon>Archaea</taxon>
        <taxon>Methanobacteriati</taxon>
        <taxon>Methanobacteriota</taxon>
        <taxon>Methanomada group</taxon>
        <taxon>Methanobacteria</taxon>
        <taxon>Methanobacteriales</taxon>
        <taxon>Methanobacteriaceae</taxon>
        <taxon>Methanobrevibacter</taxon>
    </lineage>
</organism>
<dbReference type="InterPro" id="IPR002716">
    <property type="entry name" value="PIN_dom"/>
</dbReference>
<evidence type="ECO:0000259" key="1">
    <source>
        <dbReference type="Pfam" id="PF01850"/>
    </source>
</evidence>
<accession>A0A8T3VN22</accession>
<dbReference type="GO" id="GO:0016075">
    <property type="term" value="P:rRNA catabolic process"/>
    <property type="evidence" value="ECO:0007669"/>
    <property type="project" value="TreeGrafter"/>
</dbReference>
<dbReference type="AlphaFoldDB" id="A0A8T3VN22"/>
<name>A0A8T3VN22_METOL</name>
<dbReference type="InterPro" id="IPR029060">
    <property type="entry name" value="PIN-like_dom_sf"/>
</dbReference>
<proteinExistence type="predicted"/>
<sequence>MIYVDASFIIALVIEKDQWHQRALELLAKLKSEDKYITEAMIIESLNLIGSCLGGKVGYSIFKYINDNFTIYRSETLIDESMYYFLKYDGTLSLADCTAINTMKELKITEILSFDDDFDKVKGIVRIY</sequence>
<reference evidence="2" key="1">
    <citation type="submission" date="2019-04" db="EMBL/GenBank/DDBJ databases">
        <title>Evolution of Biomass-Degrading Anaerobic Consortia Revealed by Metagenomics.</title>
        <authorList>
            <person name="Peng X."/>
        </authorList>
    </citation>
    <scope>NUCLEOTIDE SEQUENCE</scope>
    <source>
        <strain evidence="2">SIG14</strain>
    </source>
</reference>
<gene>
    <name evidence="2" type="ORF">E7Z75_05935</name>
</gene>
<comment type="caution">
    <text evidence="2">The sequence shown here is derived from an EMBL/GenBank/DDBJ whole genome shotgun (WGS) entry which is preliminary data.</text>
</comment>
<dbReference type="Proteomes" id="UP000732619">
    <property type="component" value="Unassembled WGS sequence"/>
</dbReference>
<evidence type="ECO:0000313" key="3">
    <source>
        <dbReference type="Proteomes" id="UP000732619"/>
    </source>
</evidence>
<dbReference type="GO" id="GO:0004521">
    <property type="term" value="F:RNA endonuclease activity"/>
    <property type="evidence" value="ECO:0007669"/>
    <property type="project" value="InterPro"/>
</dbReference>
<dbReference type="SUPFAM" id="SSF88723">
    <property type="entry name" value="PIN domain-like"/>
    <property type="match status" value="1"/>
</dbReference>
<dbReference type="PANTHER" id="PTHR42188">
    <property type="entry name" value="23S RRNA-SPECIFIC ENDONUCLEASE VAPC20"/>
    <property type="match status" value="1"/>
</dbReference>
<feature type="domain" description="PIN" evidence="1">
    <location>
        <begin position="2"/>
        <end position="122"/>
    </location>
</feature>
<dbReference type="PANTHER" id="PTHR42188:SF1">
    <property type="entry name" value="23S RRNA-SPECIFIC ENDONUCLEASE VAPC20"/>
    <property type="match status" value="1"/>
</dbReference>